<dbReference type="InterPro" id="IPR036236">
    <property type="entry name" value="Znf_C2H2_sf"/>
</dbReference>
<dbReference type="Pfam" id="PF00096">
    <property type="entry name" value="zf-C2H2"/>
    <property type="match status" value="1"/>
</dbReference>
<name>A0A195CSQ3_9HYME</name>
<evidence type="ECO:0000259" key="6">
    <source>
        <dbReference type="PROSITE" id="PS50157"/>
    </source>
</evidence>
<dbReference type="FunFam" id="3.30.160.60:FF:000100">
    <property type="entry name" value="Zinc finger 45-like"/>
    <property type="match status" value="2"/>
</dbReference>
<keyword evidence="1" id="KW-0479">Metal-binding</keyword>
<evidence type="ECO:0000256" key="4">
    <source>
        <dbReference type="ARBA" id="ARBA00022833"/>
    </source>
</evidence>
<gene>
    <name evidence="7" type="ORF">ALC62_05417</name>
</gene>
<evidence type="ECO:0000313" key="8">
    <source>
        <dbReference type="Proteomes" id="UP000078542"/>
    </source>
</evidence>
<feature type="domain" description="C2H2-type" evidence="6">
    <location>
        <begin position="110"/>
        <end position="134"/>
    </location>
</feature>
<evidence type="ECO:0000256" key="3">
    <source>
        <dbReference type="ARBA" id="ARBA00022771"/>
    </source>
</evidence>
<keyword evidence="4" id="KW-0862">Zinc</keyword>
<dbReference type="GO" id="GO:0008270">
    <property type="term" value="F:zinc ion binding"/>
    <property type="evidence" value="ECO:0007669"/>
    <property type="project" value="UniProtKB-KW"/>
</dbReference>
<dbReference type="EMBL" id="KQ977305">
    <property type="protein sequence ID" value="KYN03721.1"/>
    <property type="molecule type" value="Genomic_DNA"/>
</dbReference>
<dbReference type="InterPro" id="IPR013087">
    <property type="entry name" value="Znf_C2H2_type"/>
</dbReference>
<dbReference type="SUPFAM" id="SSF57667">
    <property type="entry name" value="beta-beta-alpha zinc fingers"/>
    <property type="match status" value="2"/>
</dbReference>
<dbReference type="STRING" id="456900.A0A195CSQ3"/>
<dbReference type="PANTHER" id="PTHR24379:SF121">
    <property type="entry name" value="C2H2-TYPE DOMAIN-CONTAINING PROTEIN"/>
    <property type="match status" value="1"/>
</dbReference>
<dbReference type="AlphaFoldDB" id="A0A195CSQ3"/>
<feature type="domain" description="C2H2-type" evidence="6">
    <location>
        <begin position="24"/>
        <end position="52"/>
    </location>
</feature>
<feature type="domain" description="C2H2-type" evidence="6">
    <location>
        <begin position="81"/>
        <end position="109"/>
    </location>
</feature>
<evidence type="ECO:0000256" key="2">
    <source>
        <dbReference type="ARBA" id="ARBA00022737"/>
    </source>
</evidence>
<keyword evidence="8" id="KW-1185">Reference proteome</keyword>
<dbReference type="Gene3D" id="3.30.160.60">
    <property type="entry name" value="Classic Zinc Finger"/>
    <property type="match status" value="2"/>
</dbReference>
<accession>A0A195CSQ3</accession>
<evidence type="ECO:0000256" key="5">
    <source>
        <dbReference type="PROSITE-ProRule" id="PRU00042"/>
    </source>
</evidence>
<dbReference type="PANTHER" id="PTHR24379">
    <property type="entry name" value="KRAB AND ZINC FINGER DOMAIN-CONTAINING"/>
    <property type="match status" value="1"/>
</dbReference>
<evidence type="ECO:0000313" key="7">
    <source>
        <dbReference type="EMBL" id="KYN03721.1"/>
    </source>
</evidence>
<dbReference type="SMART" id="SM00355">
    <property type="entry name" value="ZnF_C2H2"/>
    <property type="match status" value="4"/>
</dbReference>
<feature type="domain" description="C2H2-type" evidence="6">
    <location>
        <begin position="53"/>
        <end position="80"/>
    </location>
</feature>
<organism evidence="7 8">
    <name type="scientific">Cyphomyrmex costatus</name>
    <dbReference type="NCBI Taxonomy" id="456900"/>
    <lineage>
        <taxon>Eukaryota</taxon>
        <taxon>Metazoa</taxon>
        <taxon>Ecdysozoa</taxon>
        <taxon>Arthropoda</taxon>
        <taxon>Hexapoda</taxon>
        <taxon>Insecta</taxon>
        <taxon>Pterygota</taxon>
        <taxon>Neoptera</taxon>
        <taxon>Endopterygota</taxon>
        <taxon>Hymenoptera</taxon>
        <taxon>Apocrita</taxon>
        <taxon>Aculeata</taxon>
        <taxon>Formicoidea</taxon>
        <taxon>Formicidae</taxon>
        <taxon>Myrmicinae</taxon>
        <taxon>Cyphomyrmex</taxon>
    </lineage>
</organism>
<keyword evidence="2" id="KW-0677">Repeat</keyword>
<keyword evidence="3 5" id="KW-0863">Zinc-finger</keyword>
<dbReference type="PROSITE" id="PS50157">
    <property type="entry name" value="ZINC_FINGER_C2H2_2"/>
    <property type="match status" value="4"/>
</dbReference>
<proteinExistence type="predicted"/>
<dbReference type="Proteomes" id="UP000078542">
    <property type="component" value="Unassembled WGS sequence"/>
</dbReference>
<protein>
    <submittedName>
        <fullName evidence="7">Zinc finger protein draculin</fullName>
    </submittedName>
</protein>
<sequence length="149" mass="17959">MLSICEQDFRNHMLIPNDPSEERDNCNTCLDGFDNQYDMYKHLHYNHLCERPYKCDACLATFVYPNHLKFHLHIHTKLEPYFCEICGEVFKTKISKNKHTMCKHDFIKPYECTICHKSYMRQSKLFKHMRKQGHRSLTLIEKTLEVLIE</sequence>
<evidence type="ECO:0000256" key="1">
    <source>
        <dbReference type="ARBA" id="ARBA00022723"/>
    </source>
</evidence>
<dbReference type="PROSITE" id="PS00028">
    <property type="entry name" value="ZINC_FINGER_C2H2_1"/>
    <property type="match status" value="4"/>
</dbReference>
<reference evidence="7 8" key="1">
    <citation type="submission" date="2016-03" db="EMBL/GenBank/DDBJ databases">
        <title>Cyphomyrmex costatus WGS genome.</title>
        <authorList>
            <person name="Nygaard S."/>
            <person name="Hu H."/>
            <person name="Boomsma J."/>
            <person name="Zhang G."/>
        </authorList>
    </citation>
    <scope>NUCLEOTIDE SEQUENCE [LARGE SCALE GENOMIC DNA]</scope>
    <source>
        <strain evidence="7">MS0001</strain>
        <tissue evidence="7">Whole body</tissue>
    </source>
</reference>